<keyword evidence="2" id="KW-1185">Reference proteome</keyword>
<gene>
    <name evidence="1" type="ORF">J2W98_003690</name>
</gene>
<dbReference type="EMBL" id="JAVDUG010000004">
    <property type="protein sequence ID" value="MDR6779410.1"/>
    <property type="molecule type" value="Genomic_DNA"/>
</dbReference>
<dbReference type="RefSeq" id="WP_068940361.1">
    <property type="nucleotide sequence ID" value="NZ_JAVDUG010000004.1"/>
</dbReference>
<protein>
    <submittedName>
        <fullName evidence="1">Uncharacterized protein</fullName>
    </submittedName>
</protein>
<dbReference type="Proteomes" id="UP001266807">
    <property type="component" value="Unassembled WGS sequence"/>
</dbReference>
<evidence type="ECO:0000313" key="1">
    <source>
        <dbReference type="EMBL" id="MDR6779410.1"/>
    </source>
</evidence>
<comment type="caution">
    <text evidence="1">The sequence shown here is derived from an EMBL/GenBank/DDBJ whole genome shotgun (WGS) entry which is preliminary data.</text>
</comment>
<accession>A0ABU1QII0</accession>
<name>A0ABU1QII0_9BACL</name>
<evidence type="ECO:0000313" key="2">
    <source>
        <dbReference type="Proteomes" id="UP001266807"/>
    </source>
</evidence>
<sequence length="131" mass="15545">MKTRVFTCSNGTELIVKHRKSAVILEMNQNQINNKYNVTYNFELRDFVELYNYIKMIANEAWTNLSPKEANSLGSDYYEYYDKELDTNGYLRIGKNTIFIDRPALNGLKLYLFNKKKMESFIFDFEKFVVS</sequence>
<reference evidence="1 2" key="1">
    <citation type="submission" date="2023-07" db="EMBL/GenBank/DDBJ databases">
        <title>Sorghum-associated microbial communities from plants grown in Nebraska, USA.</title>
        <authorList>
            <person name="Schachtman D."/>
        </authorList>
    </citation>
    <scope>NUCLEOTIDE SEQUENCE [LARGE SCALE GENOMIC DNA]</scope>
    <source>
        <strain evidence="1 2">BE143</strain>
    </source>
</reference>
<organism evidence="1 2">
    <name type="scientific">Paenibacillus peoriae</name>
    <dbReference type="NCBI Taxonomy" id="59893"/>
    <lineage>
        <taxon>Bacteria</taxon>
        <taxon>Bacillati</taxon>
        <taxon>Bacillota</taxon>
        <taxon>Bacilli</taxon>
        <taxon>Bacillales</taxon>
        <taxon>Paenibacillaceae</taxon>
        <taxon>Paenibacillus</taxon>
    </lineage>
</organism>
<proteinExistence type="predicted"/>